<evidence type="ECO:0000313" key="7">
    <source>
        <dbReference type="EMBL" id="GGJ76966.1"/>
    </source>
</evidence>
<comment type="caution">
    <text evidence="7">The sequence shown here is derived from an EMBL/GenBank/DDBJ whole genome shotgun (WGS) entry which is preliminary data.</text>
</comment>
<dbReference type="CDD" id="cd03216">
    <property type="entry name" value="ABC_Carb_Monos_I"/>
    <property type="match status" value="1"/>
</dbReference>
<dbReference type="PANTHER" id="PTHR43790:SF9">
    <property type="entry name" value="GALACTOFURANOSE TRANSPORTER ATP-BINDING PROTEIN YTFR"/>
    <property type="match status" value="1"/>
</dbReference>
<feature type="domain" description="ABC transporter" evidence="6">
    <location>
        <begin position="25"/>
        <end position="263"/>
    </location>
</feature>
<dbReference type="Gene3D" id="3.40.50.300">
    <property type="entry name" value="P-loop containing nucleotide triphosphate hydrolases"/>
    <property type="match status" value="2"/>
</dbReference>
<proteinExistence type="predicted"/>
<evidence type="ECO:0000259" key="6">
    <source>
        <dbReference type="PROSITE" id="PS50893"/>
    </source>
</evidence>
<name>A0A917UQU9_9DEIO</name>
<dbReference type="Proteomes" id="UP000635726">
    <property type="component" value="Unassembled WGS sequence"/>
</dbReference>
<dbReference type="CDD" id="cd03215">
    <property type="entry name" value="ABC_Carb_Monos_II"/>
    <property type="match status" value="1"/>
</dbReference>
<keyword evidence="3" id="KW-0547">Nucleotide-binding</keyword>
<dbReference type="RefSeq" id="WP_188963261.1">
    <property type="nucleotide sequence ID" value="NZ_BMOE01000006.1"/>
</dbReference>
<keyword evidence="1" id="KW-0813">Transport</keyword>
<feature type="compositionally biased region" description="Pro residues" evidence="5">
    <location>
        <begin position="1"/>
        <end position="12"/>
    </location>
</feature>
<evidence type="ECO:0000313" key="8">
    <source>
        <dbReference type="Proteomes" id="UP000635726"/>
    </source>
</evidence>
<dbReference type="InterPro" id="IPR017871">
    <property type="entry name" value="ABC_transporter-like_CS"/>
</dbReference>
<feature type="compositionally biased region" description="Low complexity" evidence="5">
    <location>
        <begin position="13"/>
        <end position="22"/>
    </location>
</feature>
<gene>
    <name evidence="7" type="primary">rbsA</name>
    <name evidence="7" type="ORF">GCM10008939_21320</name>
</gene>
<accession>A0A917UQU9</accession>
<evidence type="ECO:0000256" key="4">
    <source>
        <dbReference type="ARBA" id="ARBA00022840"/>
    </source>
</evidence>
<dbReference type="SMART" id="SM00382">
    <property type="entry name" value="AAA"/>
    <property type="match status" value="2"/>
</dbReference>
<protein>
    <submittedName>
        <fullName evidence="7">Ribose import ATP-binding protein RbsA</fullName>
    </submittedName>
</protein>
<evidence type="ECO:0000256" key="3">
    <source>
        <dbReference type="ARBA" id="ARBA00022741"/>
    </source>
</evidence>
<dbReference type="InterPro" id="IPR003439">
    <property type="entry name" value="ABC_transporter-like_ATP-bd"/>
</dbReference>
<sequence>MSVAPPRPPTPGPATSHPSPATATVAGHSLIKRFSSVTVLHGIDVGFLPGRIHTLMGENGAGKSTLFKVLSGIHQPDGGRIEVLGVPTVLRTPRAAQAQGIYLVPQEPALLGELTVCENMGLGHLPTTGSFPRRVDWKRTRAEAQSVLDTLGLNLSPQLLARDLSIAQQQLVECAKALLRGCRTILFDEPTSPLTVREVDFLFGVMDRLRGEGYTLGFISHRMDEVLQISDEISVLRDGVLVETLARPQFDRKRLVDQMVGRDVTVSRRRTPIPATDRTEQAAPVLEVHDLTSEPAFRNVTFQLRAGEVLGLAGLVGAGRTEVAEAIFGVRPKTGRVTLRGQDITPLRVQEIVRQGLVYVPEDRARHGAILPMSLAENISAGALDSVRHRLGFLDLALERRVAEDLIRRFGVRAHSPDQPIRTLSGGNQQKVVLAKWMNTRPTVAILDEPTRGVDVGAKEEIYDLIEGLAREGLAVIVISSDLEELLRLSDRVLALYEGDVVAELSGDDVTADRVGRAFLGHADPDPGQTPEPPLAATDGRISA</sequence>
<evidence type="ECO:0000256" key="1">
    <source>
        <dbReference type="ARBA" id="ARBA00022448"/>
    </source>
</evidence>
<organism evidence="7 8">
    <name type="scientific">Deinococcus aquiradiocola</name>
    <dbReference type="NCBI Taxonomy" id="393059"/>
    <lineage>
        <taxon>Bacteria</taxon>
        <taxon>Thermotogati</taxon>
        <taxon>Deinococcota</taxon>
        <taxon>Deinococci</taxon>
        <taxon>Deinococcales</taxon>
        <taxon>Deinococcaceae</taxon>
        <taxon>Deinococcus</taxon>
    </lineage>
</organism>
<dbReference type="InterPro" id="IPR027417">
    <property type="entry name" value="P-loop_NTPase"/>
</dbReference>
<dbReference type="Pfam" id="PF00005">
    <property type="entry name" value="ABC_tran"/>
    <property type="match status" value="2"/>
</dbReference>
<feature type="region of interest" description="Disordered" evidence="5">
    <location>
        <begin position="519"/>
        <end position="544"/>
    </location>
</feature>
<dbReference type="PANTHER" id="PTHR43790">
    <property type="entry name" value="CARBOHYDRATE TRANSPORT ATP-BINDING PROTEIN MG119-RELATED"/>
    <property type="match status" value="1"/>
</dbReference>
<dbReference type="AlphaFoldDB" id="A0A917UQU9"/>
<keyword evidence="2" id="KW-0677">Repeat</keyword>
<dbReference type="GO" id="GO:0005524">
    <property type="term" value="F:ATP binding"/>
    <property type="evidence" value="ECO:0007669"/>
    <property type="project" value="UniProtKB-KW"/>
</dbReference>
<dbReference type="GO" id="GO:0016887">
    <property type="term" value="F:ATP hydrolysis activity"/>
    <property type="evidence" value="ECO:0007669"/>
    <property type="project" value="InterPro"/>
</dbReference>
<dbReference type="PROSITE" id="PS50893">
    <property type="entry name" value="ABC_TRANSPORTER_2"/>
    <property type="match status" value="2"/>
</dbReference>
<dbReference type="EMBL" id="BMOE01000006">
    <property type="protein sequence ID" value="GGJ76966.1"/>
    <property type="molecule type" value="Genomic_DNA"/>
</dbReference>
<reference evidence="7" key="2">
    <citation type="submission" date="2020-09" db="EMBL/GenBank/DDBJ databases">
        <authorList>
            <person name="Sun Q."/>
            <person name="Ohkuma M."/>
        </authorList>
    </citation>
    <scope>NUCLEOTIDE SEQUENCE</scope>
    <source>
        <strain evidence="7">JCM 14371</strain>
    </source>
</reference>
<reference evidence="7" key="1">
    <citation type="journal article" date="2014" name="Int. J. Syst. Evol. Microbiol.">
        <title>Complete genome sequence of Corynebacterium casei LMG S-19264T (=DSM 44701T), isolated from a smear-ripened cheese.</title>
        <authorList>
            <consortium name="US DOE Joint Genome Institute (JGI-PGF)"/>
            <person name="Walter F."/>
            <person name="Albersmeier A."/>
            <person name="Kalinowski J."/>
            <person name="Ruckert C."/>
        </authorList>
    </citation>
    <scope>NUCLEOTIDE SEQUENCE</scope>
    <source>
        <strain evidence="7">JCM 14371</strain>
    </source>
</reference>
<evidence type="ECO:0000256" key="5">
    <source>
        <dbReference type="SAM" id="MobiDB-lite"/>
    </source>
</evidence>
<feature type="domain" description="ABC transporter" evidence="6">
    <location>
        <begin position="280"/>
        <end position="523"/>
    </location>
</feature>
<dbReference type="SUPFAM" id="SSF52540">
    <property type="entry name" value="P-loop containing nucleoside triphosphate hydrolases"/>
    <property type="match status" value="2"/>
</dbReference>
<dbReference type="PROSITE" id="PS00211">
    <property type="entry name" value="ABC_TRANSPORTER_1"/>
    <property type="match status" value="1"/>
</dbReference>
<dbReference type="InterPro" id="IPR003593">
    <property type="entry name" value="AAA+_ATPase"/>
</dbReference>
<keyword evidence="4 7" id="KW-0067">ATP-binding</keyword>
<feature type="region of interest" description="Disordered" evidence="5">
    <location>
        <begin position="1"/>
        <end position="22"/>
    </location>
</feature>
<keyword evidence="8" id="KW-1185">Reference proteome</keyword>
<dbReference type="InterPro" id="IPR050107">
    <property type="entry name" value="ABC_carbohydrate_import_ATPase"/>
</dbReference>
<evidence type="ECO:0000256" key="2">
    <source>
        <dbReference type="ARBA" id="ARBA00022737"/>
    </source>
</evidence>